<keyword evidence="1" id="KW-0227">DNA damage</keyword>
<dbReference type="Gramene" id="KQL24994">
    <property type="protein sequence ID" value="KQL24994"/>
    <property type="gene ID" value="SETIT_032727mg"/>
</dbReference>
<dbReference type="PANTHER" id="PTHR10492:SF92">
    <property type="entry name" value="ATP-DEPENDENT DNA HELICASE"/>
    <property type="match status" value="1"/>
</dbReference>
<evidence type="ECO:0000259" key="2">
    <source>
        <dbReference type="Pfam" id="PF05970"/>
    </source>
</evidence>
<sequence>DLHETPGFCCRNGKIHLSTPETPPKLMRLRSSSDADARHFHANIRFFNGHFSFTSLYCHLDRMTTNMRNSVVYTFHAHGQIYHNIRSFGKEEGTELRHLELYFHDDDLSLEYRYRKCREECLQKDKEVIERLVSILRGNPYSKNLRPMGQIEHLEDYQIALNLDQQLDQRTYNVPTTSEVAAVWIEGSERPGQFDHSVLLQGKDRSIHGIISYQGCYDALSYPLFFPRGELEWHNNIPKVGVTMDQVKATVAIRAARAEGEGGDDLGNQFAVDTYIKIESSHLDYIRTHQDDLRADLYQGLVDSLHAGKGQGDAVGKRTVLCTSFIGGPLDEASRYGKLDIFLTMTCNPSWDEIKNKLYPDQTTQDHPDLVTRVFRAKLEELKTRLMENDILGKVKAYVYVVEFQRRGLRHAHWLLIMKRKYKLMCPEQHDLLVSTELPDKNKYSEMYKMVTKHMMHGLNPNCPCTKGRSSCNNRYPHPFCETTSQGKDSYPIYKRSDNGRKEWIQGHVLDSQWVVPYNTYLLRTFNCHINVEACGSIKYVKYLFKYIYNGYDRASVAMREGDKLDDKGNVDEIKQYRDARWHLRTVDGVIQPTFREATERRGLIEEDNMLDDCLTEAAEFQMPSSLRQLFATIWYSVSQAMCSDYGRNTWMQSNDQDIKSFPLPDIDETYDDTSHVPWEIFEEASIEQNIDEVALSKSLNKEQRVAYDEIMFFIGTNQGGMFFVDGLGGTGKILFRNKLAVATVTSSVAASIMPGGRTAHSRFKIPLTIEDGTCCSFTKQSATVKLLRQATLIIWDDASMTKRQAEEALDNSLRDIMDQPQLPFGRKTIVFGGDFRQVLPVVRKGLRAQIVDASLRRAILSTRNDWVDEINMKMIGRFRGGEVVYHSFDAAIDDPHNYYPSEFLNTLTPNGLPPHVLKLKIGCPVILLRNIDPANGLCNGTRLVVQGFQRNTIDVEIVLGQHAGKRVFLPRIPLCPSDDEMFPFQFKRKQFPIRLSFAMTVNKAQGQTILNVGMYLRYPVFSHGQLYVALFRATARSNVKNIVYKEVLTP</sequence>
<dbReference type="GO" id="GO:0000723">
    <property type="term" value="P:telomere maintenance"/>
    <property type="evidence" value="ECO:0007669"/>
    <property type="project" value="InterPro"/>
</dbReference>
<dbReference type="Pfam" id="PF21530">
    <property type="entry name" value="Pif1_2B_dom"/>
    <property type="match status" value="1"/>
</dbReference>
<dbReference type="InterPro" id="IPR049163">
    <property type="entry name" value="Pif1-like_2B_dom"/>
</dbReference>
<dbReference type="HOGENOM" id="CLU_001324_0_3_1"/>
<keyword evidence="1" id="KW-0547">Nucleotide-binding</keyword>
<protein>
    <recommendedName>
        <fullName evidence="1">ATP-dependent DNA helicase</fullName>
        <ecNumber evidence="1">5.6.2.3</ecNumber>
    </recommendedName>
</protein>
<keyword evidence="1" id="KW-0378">Hydrolase</keyword>
<keyword evidence="1" id="KW-0234">DNA repair</keyword>
<dbReference type="EnsemblPlants" id="KQL24994">
    <property type="protein sequence ID" value="KQL24994"/>
    <property type="gene ID" value="SETIT_032727mg"/>
</dbReference>
<dbReference type="EC" id="5.6.2.3" evidence="1"/>
<dbReference type="FunFam" id="3.40.50.300:FF:002884">
    <property type="entry name" value="ATP-dependent DNA helicase"/>
    <property type="match status" value="1"/>
</dbReference>
<dbReference type="Proteomes" id="UP000004995">
    <property type="component" value="Unassembled WGS sequence"/>
</dbReference>
<dbReference type="EMBL" id="AGNK02001162">
    <property type="status" value="NOT_ANNOTATED_CDS"/>
    <property type="molecule type" value="Genomic_DNA"/>
</dbReference>
<dbReference type="GO" id="GO:0005524">
    <property type="term" value="F:ATP binding"/>
    <property type="evidence" value="ECO:0007669"/>
    <property type="project" value="UniProtKB-KW"/>
</dbReference>
<organism evidence="5 6">
    <name type="scientific">Setaria italica</name>
    <name type="common">Foxtail millet</name>
    <name type="synonym">Panicum italicum</name>
    <dbReference type="NCBI Taxonomy" id="4555"/>
    <lineage>
        <taxon>Eukaryota</taxon>
        <taxon>Viridiplantae</taxon>
        <taxon>Streptophyta</taxon>
        <taxon>Embryophyta</taxon>
        <taxon>Tracheophyta</taxon>
        <taxon>Spermatophyta</taxon>
        <taxon>Magnoliopsida</taxon>
        <taxon>Liliopsida</taxon>
        <taxon>Poales</taxon>
        <taxon>Poaceae</taxon>
        <taxon>PACMAD clade</taxon>
        <taxon>Panicoideae</taxon>
        <taxon>Panicodae</taxon>
        <taxon>Paniceae</taxon>
        <taxon>Cenchrinae</taxon>
        <taxon>Setaria</taxon>
    </lineage>
</organism>
<dbReference type="eggNOG" id="KOG0987">
    <property type="taxonomic scope" value="Eukaryota"/>
</dbReference>
<dbReference type="GO" id="GO:0016887">
    <property type="term" value="F:ATP hydrolysis activity"/>
    <property type="evidence" value="ECO:0007669"/>
    <property type="project" value="RHEA"/>
</dbReference>
<proteinExistence type="inferred from homology"/>
<feature type="domain" description="Helitron helicase-like" evidence="3">
    <location>
        <begin position="265"/>
        <end position="416"/>
    </location>
</feature>
<name>K4A1I4_SETIT</name>
<feature type="domain" description="DNA helicase Pif1-like DEAD-box helicase" evidence="2">
    <location>
        <begin position="700"/>
        <end position="861"/>
    </location>
</feature>
<dbReference type="InterPro" id="IPR010285">
    <property type="entry name" value="DNA_helicase_pif1-like_DEAD"/>
</dbReference>
<evidence type="ECO:0000313" key="5">
    <source>
        <dbReference type="EnsemblPlants" id="KQL24994"/>
    </source>
</evidence>
<comment type="similarity">
    <text evidence="1">Belongs to the helicase family.</text>
</comment>
<dbReference type="AlphaFoldDB" id="K4A1I4"/>
<comment type="catalytic activity">
    <reaction evidence="1">
        <text>ATP + H2O = ADP + phosphate + H(+)</text>
        <dbReference type="Rhea" id="RHEA:13065"/>
        <dbReference type="ChEBI" id="CHEBI:15377"/>
        <dbReference type="ChEBI" id="CHEBI:15378"/>
        <dbReference type="ChEBI" id="CHEBI:30616"/>
        <dbReference type="ChEBI" id="CHEBI:43474"/>
        <dbReference type="ChEBI" id="CHEBI:456216"/>
        <dbReference type="EC" id="5.6.2.3"/>
    </reaction>
</comment>
<evidence type="ECO:0000256" key="1">
    <source>
        <dbReference type="RuleBase" id="RU363044"/>
    </source>
</evidence>
<evidence type="ECO:0000313" key="6">
    <source>
        <dbReference type="Proteomes" id="UP000004995"/>
    </source>
</evidence>
<keyword evidence="1" id="KW-0233">DNA recombination</keyword>
<accession>K4A1I4</accession>
<dbReference type="GO" id="GO:0006281">
    <property type="term" value="P:DNA repair"/>
    <property type="evidence" value="ECO:0007669"/>
    <property type="project" value="UniProtKB-KW"/>
</dbReference>
<dbReference type="Pfam" id="PF14214">
    <property type="entry name" value="Helitron_like_N"/>
    <property type="match status" value="1"/>
</dbReference>
<dbReference type="InterPro" id="IPR027417">
    <property type="entry name" value="P-loop_NTPase"/>
</dbReference>
<reference evidence="5" key="2">
    <citation type="submission" date="2018-08" db="UniProtKB">
        <authorList>
            <consortium name="EnsemblPlants"/>
        </authorList>
    </citation>
    <scope>IDENTIFICATION</scope>
    <source>
        <strain evidence="5">Yugu1</strain>
    </source>
</reference>
<keyword evidence="1" id="KW-0347">Helicase</keyword>
<reference evidence="6" key="1">
    <citation type="journal article" date="2012" name="Nat. Biotechnol.">
        <title>Reference genome sequence of the model plant Setaria.</title>
        <authorList>
            <person name="Bennetzen J.L."/>
            <person name="Schmutz J."/>
            <person name="Wang H."/>
            <person name="Percifield R."/>
            <person name="Hawkins J."/>
            <person name="Pontaroli A.C."/>
            <person name="Estep M."/>
            <person name="Feng L."/>
            <person name="Vaughn J.N."/>
            <person name="Grimwood J."/>
            <person name="Jenkins J."/>
            <person name="Barry K."/>
            <person name="Lindquist E."/>
            <person name="Hellsten U."/>
            <person name="Deshpande S."/>
            <person name="Wang X."/>
            <person name="Wu X."/>
            <person name="Mitros T."/>
            <person name="Triplett J."/>
            <person name="Yang X."/>
            <person name="Ye C.Y."/>
            <person name="Mauro-Herrera M."/>
            <person name="Wang L."/>
            <person name="Li P."/>
            <person name="Sharma M."/>
            <person name="Sharma R."/>
            <person name="Ronald P.C."/>
            <person name="Panaud O."/>
            <person name="Kellogg E.A."/>
            <person name="Brutnell T.P."/>
            <person name="Doust A.N."/>
            <person name="Tuskan G.A."/>
            <person name="Rokhsar D."/>
            <person name="Devos K.M."/>
        </authorList>
    </citation>
    <scope>NUCLEOTIDE SEQUENCE [LARGE SCALE GENOMIC DNA]</scope>
    <source>
        <strain evidence="6">cv. Yugu1</strain>
    </source>
</reference>
<evidence type="ECO:0000259" key="4">
    <source>
        <dbReference type="Pfam" id="PF21530"/>
    </source>
</evidence>
<dbReference type="GO" id="GO:0006310">
    <property type="term" value="P:DNA recombination"/>
    <property type="evidence" value="ECO:0007669"/>
    <property type="project" value="UniProtKB-KW"/>
</dbReference>
<dbReference type="OMA" id="FHANIRF"/>
<dbReference type="PANTHER" id="PTHR10492">
    <property type="match status" value="1"/>
</dbReference>
<dbReference type="Gene3D" id="3.40.50.300">
    <property type="entry name" value="P-loop containing nucleotide triphosphate hydrolases"/>
    <property type="match status" value="1"/>
</dbReference>
<dbReference type="InParanoid" id="K4A1I4"/>
<dbReference type="STRING" id="4555.K4A1I4"/>
<evidence type="ECO:0000259" key="3">
    <source>
        <dbReference type="Pfam" id="PF14214"/>
    </source>
</evidence>
<keyword evidence="1" id="KW-0067">ATP-binding</keyword>
<dbReference type="SUPFAM" id="SSF52540">
    <property type="entry name" value="P-loop containing nucleoside triphosphate hydrolases"/>
    <property type="match status" value="2"/>
</dbReference>
<comment type="cofactor">
    <cofactor evidence="1">
        <name>Mg(2+)</name>
        <dbReference type="ChEBI" id="CHEBI:18420"/>
    </cofactor>
</comment>
<dbReference type="GO" id="GO:0043139">
    <property type="term" value="F:5'-3' DNA helicase activity"/>
    <property type="evidence" value="ECO:0007669"/>
    <property type="project" value="UniProtKB-EC"/>
</dbReference>
<dbReference type="Pfam" id="PF05970">
    <property type="entry name" value="PIF1"/>
    <property type="match status" value="1"/>
</dbReference>
<feature type="domain" description="DNA helicase Pif1-like 2B" evidence="4">
    <location>
        <begin position="903"/>
        <end position="949"/>
    </location>
</feature>
<keyword evidence="6" id="KW-1185">Reference proteome</keyword>
<dbReference type="CDD" id="cd18809">
    <property type="entry name" value="SF1_C_RecD"/>
    <property type="match status" value="1"/>
</dbReference>
<dbReference type="InterPro" id="IPR025476">
    <property type="entry name" value="Helitron_helicase-like"/>
</dbReference>